<sequence length="521" mass="58803">MSVPPKDSELPTPAAIQSPISGTPLPQYGFGSEFSFDSLVQDNPFLYRIYTPKTHSQIYDDAADSYFVGQKFNEHFTRAAEQLKDSSFAPDETVASVCTYRDVAQHMDWTQRHMSPFISTTFSFVWAIWEATRRYRVGLKHDVEIAVIDARMLAGRAATALELLRKGGPRERHLDYWKWYRYALESQDVLVYGAIPAQAVLASVPLLSLIDKLPSYFLHQACDPKSSQPSLDSLSWDTMERKPSFRQFCQDMSDQFLRLSAEHRLRDATGGSVRLALAFLRPWFHRAVAKDLPAATEKTCTLAFMIAQWPAQWWSRDHLEMWTVIRSLVQAVTEEVREKQKADVDEEVCRLRNVVSDLERVVDDYEEAEVVSNVDPAKERDDIEEDYVVLPTPPLSPPPSTPPSVVECHYPALIDQTPAVSSATQDVVPVIRPVEGSDNSRPTTVVLSPTIIIHQQQQERCSPAETHSESPSPEHGVAKPRKDRSHPFVETASCIITGVLIGAFITLCIINSQRRTLIYVT</sequence>
<keyword evidence="2" id="KW-1133">Transmembrane helix</keyword>
<evidence type="ECO:0000313" key="4">
    <source>
        <dbReference type="EMBL" id="KAF8452568.1"/>
    </source>
</evidence>
<keyword evidence="2" id="KW-0472">Membrane</keyword>
<dbReference type="EMBL" id="WHUW01000001">
    <property type="protein sequence ID" value="KAF8452568.1"/>
    <property type="molecule type" value="Genomic_DNA"/>
</dbReference>
<reference evidence="4" key="1">
    <citation type="submission" date="2019-10" db="EMBL/GenBank/DDBJ databases">
        <authorList>
            <consortium name="DOE Joint Genome Institute"/>
            <person name="Kuo A."/>
            <person name="Miyauchi S."/>
            <person name="Kiss E."/>
            <person name="Drula E."/>
            <person name="Kohler A."/>
            <person name="Sanchez-Garcia M."/>
            <person name="Andreopoulos B."/>
            <person name="Barry K.W."/>
            <person name="Bonito G."/>
            <person name="Buee M."/>
            <person name="Carver A."/>
            <person name="Chen C."/>
            <person name="Cichocki N."/>
            <person name="Clum A."/>
            <person name="Culley D."/>
            <person name="Crous P.W."/>
            <person name="Fauchery L."/>
            <person name="Girlanda M."/>
            <person name="Hayes R."/>
            <person name="Keri Z."/>
            <person name="LaButti K."/>
            <person name="Lipzen A."/>
            <person name="Lombard V."/>
            <person name="Magnuson J."/>
            <person name="Maillard F."/>
            <person name="Morin E."/>
            <person name="Murat C."/>
            <person name="Nolan M."/>
            <person name="Ohm R."/>
            <person name="Pangilinan J."/>
            <person name="Pereira M."/>
            <person name="Perotto S."/>
            <person name="Peter M."/>
            <person name="Riley R."/>
            <person name="Sitrit Y."/>
            <person name="Stielow B."/>
            <person name="Szollosi G."/>
            <person name="Zifcakova L."/>
            <person name="Stursova M."/>
            <person name="Spatafora J.W."/>
            <person name="Tedersoo L."/>
            <person name="Vaario L.-M."/>
            <person name="Yamada A."/>
            <person name="Yan M."/>
            <person name="Wang P."/>
            <person name="Xu J."/>
            <person name="Bruns T."/>
            <person name="Baldrian P."/>
            <person name="Vilgalys R."/>
            <person name="Henrissat B."/>
            <person name="Grigoriev I.V."/>
            <person name="Hibbett D."/>
            <person name="Nagy L.G."/>
            <person name="Martin F.M."/>
        </authorList>
    </citation>
    <scope>NUCLEOTIDE SEQUENCE</scope>
    <source>
        <strain evidence="4">BED1</strain>
    </source>
</reference>
<feature type="region of interest" description="Disordered" evidence="1">
    <location>
        <begin position="1"/>
        <end position="21"/>
    </location>
</feature>
<name>A0AAD4C9P7_BOLED</name>
<evidence type="ECO:0000313" key="5">
    <source>
        <dbReference type="Proteomes" id="UP001194468"/>
    </source>
</evidence>
<feature type="transmembrane region" description="Helical" evidence="2">
    <location>
        <begin position="488"/>
        <end position="510"/>
    </location>
</feature>
<feature type="region of interest" description="Disordered" evidence="1">
    <location>
        <begin position="456"/>
        <end position="484"/>
    </location>
</feature>
<protein>
    <recommendedName>
        <fullName evidence="3">DUF7587 domain-containing protein</fullName>
    </recommendedName>
</protein>
<feature type="domain" description="DUF7587" evidence="3">
    <location>
        <begin position="43"/>
        <end position="207"/>
    </location>
</feature>
<proteinExistence type="predicted"/>
<dbReference type="InterPro" id="IPR056009">
    <property type="entry name" value="DUF7587"/>
</dbReference>
<accession>A0AAD4C9P7</accession>
<dbReference type="Pfam" id="PF24494">
    <property type="entry name" value="DUF7587"/>
    <property type="match status" value="1"/>
</dbReference>
<organism evidence="4 5">
    <name type="scientific">Boletus edulis BED1</name>
    <dbReference type="NCBI Taxonomy" id="1328754"/>
    <lineage>
        <taxon>Eukaryota</taxon>
        <taxon>Fungi</taxon>
        <taxon>Dikarya</taxon>
        <taxon>Basidiomycota</taxon>
        <taxon>Agaricomycotina</taxon>
        <taxon>Agaricomycetes</taxon>
        <taxon>Agaricomycetidae</taxon>
        <taxon>Boletales</taxon>
        <taxon>Boletineae</taxon>
        <taxon>Boletaceae</taxon>
        <taxon>Boletoideae</taxon>
        <taxon>Boletus</taxon>
    </lineage>
</organism>
<keyword evidence="2" id="KW-0812">Transmembrane</keyword>
<dbReference type="Proteomes" id="UP001194468">
    <property type="component" value="Unassembled WGS sequence"/>
</dbReference>
<reference evidence="4" key="2">
    <citation type="journal article" date="2020" name="Nat. Commun.">
        <title>Large-scale genome sequencing of mycorrhizal fungi provides insights into the early evolution of symbiotic traits.</title>
        <authorList>
            <person name="Miyauchi S."/>
            <person name="Kiss E."/>
            <person name="Kuo A."/>
            <person name="Drula E."/>
            <person name="Kohler A."/>
            <person name="Sanchez-Garcia M."/>
            <person name="Morin E."/>
            <person name="Andreopoulos B."/>
            <person name="Barry K.W."/>
            <person name="Bonito G."/>
            <person name="Buee M."/>
            <person name="Carver A."/>
            <person name="Chen C."/>
            <person name="Cichocki N."/>
            <person name="Clum A."/>
            <person name="Culley D."/>
            <person name="Crous P.W."/>
            <person name="Fauchery L."/>
            <person name="Girlanda M."/>
            <person name="Hayes R.D."/>
            <person name="Keri Z."/>
            <person name="LaButti K."/>
            <person name="Lipzen A."/>
            <person name="Lombard V."/>
            <person name="Magnuson J."/>
            <person name="Maillard F."/>
            <person name="Murat C."/>
            <person name="Nolan M."/>
            <person name="Ohm R.A."/>
            <person name="Pangilinan J."/>
            <person name="Pereira M.F."/>
            <person name="Perotto S."/>
            <person name="Peter M."/>
            <person name="Pfister S."/>
            <person name="Riley R."/>
            <person name="Sitrit Y."/>
            <person name="Stielow J.B."/>
            <person name="Szollosi G."/>
            <person name="Zifcakova L."/>
            <person name="Stursova M."/>
            <person name="Spatafora J.W."/>
            <person name="Tedersoo L."/>
            <person name="Vaario L.M."/>
            <person name="Yamada A."/>
            <person name="Yan M."/>
            <person name="Wang P."/>
            <person name="Xu J."/>
            <person name="Bruns T."/>
            <person name="Baldrian P."/>
            <person name="Vilgalys R."/>
            <person name="Dunand C."/>
            <person name="Henrissat B."/>
            <person name="Grigoriev I.V."/>
            <person name="Hibbett D."/>
            <person name="Nagy L.G."/>
            <person name="Martin F.M."/>
        </authorList>
    </citation>
    <scope>NUCLEOTIDE SEQUENCE</scope>
    <source>
        <strain evidence="4">BED1</strain>
    </source>
</reference>
<keyword evidence="5" id="KW-1185">Reference proteome</keyword>
<evidence type="ECO:0000256" key="1">
    <source>
        <dbReference type="SAM" id="MobiDB-lite"/>
    </source>
</evidence>
<evidence type="ECO:0000256" key="2">
    <source>
        <dbReference type="SAM" id="Phobius"/>
    </source>
</evidence>
<gene>
    <name evidence="4" type="ORF">L210DRAFT_3518996</name>
</gene>
<comment type="caution">
    <text evidence="4">The sequence shown here is derived from an EMBL/GenBank/DDBJ whole genome shotgun (WGS) entry which is preliminary data.</text>
</comment>
<evidence type="ECO:0000259" key="3">
    <source>
        <dbReference type="Pfam" id="PF24494"/>
    </source>
</evidence>
<dbReference type="AlphaFoldDB" id="A0AAD4C9P7"/>